<evidence type="ECO:0000256" key="4">
    <source>
        <dbReference type="ARBA" id="ARBA00022692"/>
    </source>
</evidence>
<reference evidence="11" key="1">
    <citation type="journal article" date="2019" name="Int. J. Syst. Evol. Microbiol.">
        <title>The Global Catalogue of Microorganisms (GCM) 10K type strain sequencing project: providing services to taxonomists for standard genome sequencing and annotation.</title>
        <authorList>
            <consortium name="The Broad Institute Genomics Platform"/>
            <consortium name="The Broad Institute Genome Sequencing Center for Infectious Disease"/>
            <person name="Wu L."/>
            <person name="Ma J."/>
        </authorList>
    </citation>
    <scope>NUCLEOTIDE SEQUENCE [LARGE SCALE GENOMIC DNA]</scope>
    <source>
        <strain evidence="11">CGMCC 1.7064</strain>
    </source>
</reference>
<dbReference type="PRINTS" id="PR01036">
    <property type="entry name" value="TCRTETB"/>
</dbReference>
<evidence type="ECO:0000256" key="6">
    <source>
        <dbReference type="ARBA" id="ARBA00023136"/>
    </source>
</evidence>
<dbReference type="InterPro" id="IPR036259">
    <property type="entry name" value="MFS_trans_sf"/>
</dbReference>
<feature type="transmembrane region" description="Helical" evidence="8">
    <location>
        <begin position="368"/>
        <end position="387"/>
    </location>
</feature>
<dbReference type="InterPro" id="IPR004638">
    <property type="entry name" value="EmrB-like"/>
</dbReference>
<evidence type="ECO:0000313" key="10">
    <source>
        <dbReference type="EMBL" id="GGO49184.1"/>
    </source>
</evidence>
<feature type="transmembrane region" description="Helical" evidence="8">
    <location>
        <begin position="506"/>
        <end position="524"/>
    </location>
</feature>
<feature type="region of interest" description="Disordered" evidence="7">
    <location>
        <begin position="1"/>
        <end position="38"/>
    </location>
</feature>
<feature type="compositionally biased region" description="Basic and acidic residues" evidence="7">
    <location>
        <begin position="562"/>
        <end position="587"/>
    </location>
</feature>
<protein>
    <submittedName>
        <fullName evidence="10">MFS transporter</fullName>
    </submittedName>
</protein>
<feature type="transmembrane region" description="Helical" evidence="8">
    <location>
        <begin position="393"/>
        <end position="418"/>
    </location>
</feature>
<organism evidence="10 11">
    <name type="scientific">Citricoccus zhacaiensis</name>
    <dbReference type="NCBI Taxonomy" id="489142"/>
    <lineage>
        <taxon>Bacteria</taxon>
        <taxon>Bacillati</taxon>
        <taxon>Actinomycetota</taxon>
        <taxon>Actinomycetes</taxon>
        <taxon>Micrococcales</taxon>
        <taxon>Micrococcaceae</taxon>
        <taxon>Citricoccus</taxon>
    </lineage>
</organism>
<evidence type="ECO:0000256" key="5">
    <source>
        <dbReference type="ARBA" id="ARBA00022989"/>
    </source>
</evidence>
<sequence>MTHHPQDALKGSASAPAAPVQKTVPDAGPATPSATSGSAVPKGTLVPLFIGLMLAMLLASLNQTVFSTALPTIVGELNGVSSMVWVITAFILATTIAMPIYGKLGDQIGRKPLLIFAISVFMGGSVVGGLAPDMTTLIVARVIQGLGGGGLMILSQAAIADVVPARERGKYMGIMGGVFALSSVIGPLLGGWFTDGPGWRWAFWINLPIGVLALLAAIVFLKLPRNTRGRPTLDWGGMALIAVATTSMVLVTTWGGSTYAWTDPVILGLIAVFVVAAVVFVLVERRTAEPLIPMTLFRERNFVLTTISGLFVGVAMFGALGYMPTYLQMSFGLEASVAGLAMIPMMATMLVTSTVSGQLVSKYGRYKWYPVVGAFVITGAMGLLSLMDPHQPIWIVCTYMAVLGLGLGLSMQILVLIVQNTFPISMVGTATASNNYFRQIGATLGSSLVGSLFASRLANLMTERIPAGASGQMGNADSLTPAAVQGLPEPLHDTVITAYSDALTPIFLWIAPLALLAAVLLCFVKEKPLATRIERAVESEPLATGSMSIVSAEAARATIPARADEGRSVDEPESAEPKTGRSEVLSR</sequence>
<keyword evidence="11" id="KW-1185">Reference proteome</keyword>
<comment type="caution">
    <text evidence="10">The sequence shown here is derived from an EMBL/GenBank/DDBJ whole genome shotgun (WGS) entry which is preliminary data.</text>
</comment>
<evidence type="ECO:0000256" key="3">
    <source>
        <dbReference type="ARBA" id="ARBA00022475"/>
    </source>
</evidence>
<keyword evidence="4 8" id="KW-0812">Transmembrane</keyword>
<dbReference type="InterPro" id="IPR011701">
    <property type="entry name" value="MFS"/>
</dbReference>
<dbReference type="EMBL" id="BMLQ01000011">
    <property type="protein sequence ID" value="GGO49184.1"/>
    <property type="molecule type" value="Genomic_DNA"/>
</dbReference>
<dbReference type="Gene3D" id="1.20.1250.20">
    <property type="entry name" value="MFS general substrate transporter like domains"/>
    <property type="match status" value="1"/>
</dbReference>
<evidence type="ECO:0000256" key="8">
    <source>
        <dbReference type="SAM" id="Phobius"/>
    </source>
</evidence>
<keyword evidence="2" id="KW-0813">Transport</keyword>
<keyword evidence="3" id="KW-1003">Cell membrane</keyword>
<evidence type="ECO:0000256" key="1">
    <source>
        <dbReference type="ARBA" id="ARBA00004651"/>
    </source>
</evidence>
<feature type="transmembrane region" description="Helical" evidence="8">
    <location>
        <begin position="233"/>
        <end position="253"/>
    </location>
</feature>
<feature type="transmembrane region" description="Helical" evidence="8">
    <location>
        <begin position="113"/>
        <end position="132"/>
    </location>
</feature>
<comment type="subcellular location">
    <subcellularLocation>
        <location evidence="1">Cell membrane</location>
        <topology evidence="1">Multi-pass membrane protein</topology>
    </subcellularLocation>
</comment>
<evidence type="ECO:0000256" key="7">
    <source>
        <dbReference type="SAM" id="MobiDB-lite"/>
    </source>
</evidence>
<dbReference type="CDD" id="cd17502">
    <property type="entry name" value="MFS_Azr1_MDR_like"/>
    <property type="match status" value="1"/>
</dbReference>
<feature type="transmembrane region" description="Helical" evidence="8">
    <location>
        <begin position="45"/>
        <end position="62"/>
    </location>
</feature>
<feature type="transmembrane region" description="Helical" evidence="8">
    <location>
        <begin position="439"/>
        <end position="458"/>
    </location>
</feature>
<feature type="transmembrane region" description="Helical" evidence="8">
    <location>
        <begin position="303"/>
        <end position="323"/>
    </location>
</feature>
<name>A0ABQ2MAC2_9MICC</name>
<dbReference type="Proteomes" id="UP000642509">
    <property type="component" value="Unassembled WGS sequence"/>
</dbReference>
<accession>A0ABQ2MAC2</accession>
<dbReference type="PANTHER" id="PTHR23501">
    <property type="entry name" value="MAJOR FACILITATOR SUPERFAMILY"/>
    <property type="match status" value="1"/>
</dbReference>
<gene>
    <name evidence="10" type="ORF">GCM10010977_30480</name>
</gene>
<dbReference type="RefSeq" id="WP_188806958.1">
    <property type="nucleotide sequence ID" value="NZ_BAAAOU010000015.1"/>
</dbReference>
<evidence type="ECO:0000313" key="11">
    <source>
        <dbReference type="Proteomes" id="UP000642509"/>
    </source>
</evidence>
<feature type="domain" description="Major facilitator superfamily (MFS) profile" evidence="9">
    <location>
        <begin position="48"/>
        <end position="529"/>
    </location>
</feature>
<keyword evidence="5 8" id="KW-1133">Transmembrane helix</keyword>
<proteinExistence type="predicted"/>
<evidence type="ECO:0000259" key="9">
    <source>
        <dbReference type="PROSITE" id="PS50850"/>
    </source>
</evidence>
<feature type="transmembrane region" description="Helical" evidence="8">
    <location>
        <begin position="171"/>
        <end position="189"/>
    </location>
</feature>
<dbReference type="InterPro" id="IPR020846">
    <property type="entry name" value="MFS_dom"/>
</dbReference>
<feature type="transmembrane region" description="Helical" evidence="8">
    <location>
        <begin position="201"/>
        <end position="221"/>
    </location>
</feature>
<dbReference type="Pfam" id="PF07690">
    <property type="entry name" value="MFS_1"/>
    <property type="match status" value="1"/>
</dbReference>
<dbReference type="NCBIfam" id="TIGR00711">
    <property type="entry name" value="efflux_EmrB"/>
    <property type="match status" value="1"/>
</dbReference>
<dbReference type="PANTHER" id="PTHR23501:SF197">
    <property type="entry name" value="COMD"/>
    <property type="match status" value="1"/>
</dbReference>
<feature type="transmembrane region" description="Helical" evidence="8">
    <location>
        <begin position="335"/>
        <end position="356"/>
    </location>
</feature>
<evidence type="ECO:0000256" key="2">
    <source>
        <dbReference type="ARBA" id="ARBA00022448"/>
    </source>
</evidence>
<dbReference type="PROSITE" id="PS50850">
    <property type="entry name" value="MFS"/>
    <property type="match status" value="1"/>
</dbReference>
<feature type="region of interest" description="Disordered" evidence="7">
    <location>
        <begin position="558"/>
        <end position="587"/>
    </location>
</feature>
<feature type="transmembrane region" description="Helical" evidence="8">
    <location>
        <begin position="138"/>
        <end position="159"/>
    </location>
</feature>
<feature type="transmembrane region" description="Helical" evidence="8">
    <location>
        <begin position="82"/>
        <end position="101"/>
    </location>
</feature>
<keyword evidence="6 8" id="KW-0472">Membrane</keyword>
<dbReference type="SUPFAM" id="SSF103473">
    <property type="entry name" value="MFS general substrate transporter"/>
    <property type="match status" value="1"/>
</dbReference>
<feature type="transmembrane region" description="Helical" evidence="8">
    <location>
        <begin position="265"/>
        <end position="283"/>
    </location>
</feature>
<dbReference type="Gene3D" id="1.20.1720.10">
    <property type="entry name" value="Multidrug resistance protein D"/>
    <property type="match status" value="1"/>
</dbReference>